<evidence type="ECO:0000259" key="5">
    <source>
        <dbReference type="SMART" id="SM00128"/>
    </source>
</evidence>
<dbReference type="PANTHER" id="PTHR12997">
    <property type="entry name" value="TYPE I INOSITOL-1,4,5-TRISPHOSPHATE 5-PHOSPHATASE"/>
    <property type="match status" value="1"/>
</dbReference>
<organism evidence="6 7">
    <name type="scientific">Holothuria leucospilota</name>
    <name type="common">Black long sea cucumber</name>
    <name type="synonym">Mertensiothuria leucospilota</name>
    <dbReference type="NCBI Taxonomy" id="206669"/>
    <lineage>
        <taxon>Eukaryota</taxon>
        <taxon>Metazoa</taxon>
        <taxon>Echinodermata</taxon>
        <taxon>Eleutherozoa</taxon>
        <taxon>Echinozoa</taxon>
        <taxon>Holothuroidea</taxon>
        <taxon>Aspidochirotacea</taxon>
        <taxon>Aspidochirotida</taxon>
        <taxon>Holothuriidae</taxon>
        <taxon>Holothuria</taxon>
    </lineage>
</organism>
<keyword evidence="7" id="KW-1185">Reference proteome</keyword>
<accession>A0A9Q0YNK6</accession>
<evidence type="ECO:0000313" key="7">
    <source>
        <dbReference type="Proteomes" id="UP001152320"/>
    </source>
</evidence>
<dbReference type="InterPro" id="IPR000300">
    <property type="entry name" value="IPPc"/>
</dbReference>
<dbReference type="GO" id="GO:0004445">
    <property type="term" value="F:inositol-polyphosphate 5-phosphatase activity"/>
    <property type="evidence" value="ECO:0007669"/>
    <property type="project" value="UniProtKB-EC"/>
</dbReference>
<gene>
    <name evidence="6" type="ORF">HOLleu_33368</name>
</gene>
<sequence>MEPSVLLITANLGTLFEKPKEMLEVWLSKFYETVDHFKPHFITLHCQEVGGKQFRKFMSEVTSFVNHMLHSTSLADYDRAAMYLDEDYTLDDNFTALGNIHFVHKDVKEVQCFDFKECKYRTLTGRNIHQGNLLEVTTHMKERFAAHYFQEVKWSRKGYLRTRWKLENITFDLVNVHLFHDPSNLTAMEESPSLYSSKRRAALESILDKFSKDKHEKVPLFIFGDFNFRLDARSLVKNLVGKAKPEYVKNEVGAITKVVYTENDGDSRVLLSVEQKKFEPLRGELFNCSDDALWLLQYDREHDSFKKRLYEFERTFPPSYPYSEKMENGNKYMDTRVPAWCDRIFLSPLAKKILSEDPSKKPVYNVFGEDVCMGDHKPVYLRIVLKVSPSSSHPPSNSGNHGSPTSNRPRHSCTLL</sequence>
<dbReference type="AlphaFoldDB" id="A0A9Q0YNK6"/>
<dbReference type="PANTHER" id="PTHR12997:SF2">
    <property type="entry name" value="INOSITOL POLYPHOSPHATE-5-PHOSPHATASE A"/>
    <property type="match status" value="1"/>
</dbReference>
<feature type="domain" description="Inositol polyphosphate-related phosphatase" evidence="5">
    <location>
        <begin position="1"/>
        <end position="391"/>
    </location>
</feature>
<dbReference type="InterPro" id="IPR039737">
    <property type="entry name" value="INPP5A"/>
</dbReference>
<comment type="caution">
    <text evidence="6">The sequence shown here is derived from an EMBL/GenBank/DDBJ whole genome shotgun (WGS) entry which is preliminary data.</text>
</comment>
<evidence type="ECO:0000256" key="1">
    <source>
        <dbReference type="ARBA" id="ARBA00012997"/>
    </source>
</evidence>
<feature type="region of interest" description="Disordered" evidence="4">
    <location>
        <begin position="390"/>
        <end position="416"/>
    </location>
</feature>
<evidence type="ECO:0000256" key="3">
    <source>
        <dbReference type="ARBA" id="ARBA00023599"/>
    </source>
</evidence>
<reference evidence="6" key="1">
    <citation type="submission" date="2021-10" db="EMBL/GenBank/DDBJ databases">
        <title>Tropical sea cucumber genome reveals ecological adaptation and Cuvierian tubules defense mechanism.</title>
        <authorList>
            <person name="Chen T."/>
        </authorList>
    </citation>
    <scope>NUCLEOTIDE SEQUENCE</scope>
    <source>
        <strain evidence="6">Nanhai2018</strain>
        <tissue evidence="6">Muscle</tissue>
    </source>
</reference>
<feature type="compositionally biased region" description="Low complexity" evidence="4">
    <location>
        <begin position="390"/>
        <end position="404"/>
    </location>
</feature>
<evidence type="ECO:0000313" key="6">
    <source>
        <dbReference type="EMBL" id="KAJ8025733.1"/>
    </source>
</evidence>
<evidence type="ECO:0000256" key="2">
    <source>
        <dbReference type="ARBA" id="ARBA00022801"/>
    </source>
</evidence>
<keyword evidence="2" id="KW-0378">Hydrolase</keyword>
<evidence type="ECO:0000256" key="4">
    <source>
        <dbReference type="SAM" id="MobiDB-lite"/>
    </source>
</evidence>
<dbReference type="Gene3D" id="3.60.10.10">
    <property type="entry name" value="Endonuclease/exonuclease/phosphatase"/>
    <property type="match status" value="1"/>
</dbReference>
<dbReference type="OrthoDB" id="5780965at2759"/>
<name>A0A9Q0YNK6_HOLLE</name>
<dbReference type="Proteomes" id="UP001152320">
    <property type="component" value="Chromosome 17"/>
</dbReference>
<dbReference type="GO" id="GO:0046856">
    <property type="term" value="P:phosphatidylinositol dephosphorylation"/>
    <property type="evidence" value="ECO:0007669"/>
    <property type="project" value="InterPro"/>
</dbReference>
<dbReference type="Pfam" id="PF22669">
    <property type="entry name" value="Exo_endo_phos2"/>
    <property type="match status" value="1"/>
</dbReference>
<protein>
    <recommendedName>
        <fullName evidence="1">inositol-polyphosphate 5-phosphatase</fullName>
        <ecNumber evidence="1">3.1.3.56</ecNumber>
    </recommendedName>
</protein>
<dbReference type="SUPFAM" id="SSF56219">
    <property type="entry name" value="DNase I-like"/>
    <property type="match status" value="1"/>
</dbReference>
<dbReference type="EMBL" id="JAIZAY010000017">
    <property type="protein sequence ID" value="KAJ8025733.1"/>
    <property type="molecule type" value="Genomic_DNA"/>
</dbReference>
<comment type="similarity">
    <text evidence="3">Belongs to the inositol 1,4,5-trisphosphate 5-phosphatase type I family.</text>
</comment>
<dbReference type="SMART" id="SM00128">
    <property type="entry name" value="IPPc"/>
    <property type="match status" value="1"/>
</dbReference>
<proteinExistence type="inferred from homology"/>
<dbReference type="EC" id="3.1.3.56" evidence="1"/>
<dbReference type="InterPro" id="IPR036691">
    <property type="entry name" value="Endo/exonu/phosph_ase_sf"/>
</dbReference>